<dbReference type="PANTHER" id="PTHR38471">
    <property type="entry name" value="FOUR HELIX BUNDLE PROTEIN"/>
    <property type="match status" value="1"/>
</dbReference>
<evidence type="ECO:0000313" key="1">
    <source>
        <dbReference type="EMBL" id="APG65641.1"/>
    </source>
</evidence>
<evidence type="ECO:0000313" key="2">
    <source>
        <dbReference type="Proteomes" id="UP000181898"/>
    </source>
</evidence>
<dbReference type="RefSeq" id="WP_072556165.1">
    <property type="nucleotide sequence ID" value="NZ_CP018155.1"/>
</dbReference>
<name>A0A1L3JKJ5_9FLAO</name>
<dbReference type="PANTHER" id="PTHR38471:SF2">
    <property type="entry name" value="FOUR HELIX BUNDLE PROTEIN"/>
    <property type="match status" value="1"/>
</dbReference>
<dbReference type="OrthoDB" id="5515766at2"/>
<organism evidence="1 2">
    <name type="scientific">Tenacibaculum todarodis</name>
    <dbReference type="NCBI Taxonomy" id="1850252"/>
    <lineage>
        <taxon>Bacteria</taxon>
        <taxon>Pseudomonadati</taxon>
        <taxon>Bacteroidota</taxon>
        <taxon>Flavobacteriia</taxon>
        <taxon>Flavobacteriales</taxon>
        <taxon>Flavobacteriaceae</taxon>
        <taxon>Tenacibaculum</taxon>
    </lineage>
</organism>
<dbReference type="Proteomes" id="UP000181898">
    <property type="component" value="Chromosome"/>
</dbReference>
<dbReference type="InterPro" id="IPR036583">
    <property type="entry name" value="23S_rRNA_IVS_sf"/>
</dbReference>
<dbReference type="Pfam" id="PF05635">
    <property type="entry name" value="23S_rRNA_IVP"/>
    <property type="match status" value="1"/>
</dbReference>
<dbReference type="NCBIfam" id="TIGR02436">
    <property type="entry name" value="four helix bundle protein"/>
    <property type="match status" value="1"/>
</dbReference>
<dbReference type="KEGG" id="ten:LPB136_09815"/>
<proteinExistence type="predicted"/>
<dbReference type="CDD" id="cd16377">
    <property type="entry name" value="23S_rRNA_IVP_like"/>
    <property type="match status" value="1"/>
</dbReference>
<reference evidence="1 2" key="1">
    <citation type="submission" date="2016-11" db="EMBL/GenBank/DDBJ databases">
        <title>Tenacibaculum sp. LPB0136, isolated from marine environment.</title>
        <authorList>
            <person name="Kim E."/>
            <person name="Yi H."/>
        </authorList>
    </citation>
    <scope>NUCLEOTIDE SEQUENCE [LARGE SCALE GENOMIC DNA]</scope>
    <source>
        <strain evidence="1 2">LPB0136</strain>
    </source>
</reference>
<dbReference type="SUPFAM" id="SSF158446">
    <property type="entry name" value="IVS-encoded protein-like"/>
    <property type="match status" value="1"/>
</dbReference>
<keyword evidence="2" id="KW-1185">Reference proteome</keyword>
<sequence length="130" mass="15118">MATVKMFEDLEIWKLSRILCNDINQVANNTELRKDYRLYNQIDGSSGSVMDNIAEGFERNGNKEFIQFLSIAKASCGETRSQLYRVFDRNYINEKDFNKLKEQSLVLSKMIGGFINYLKKSEFKGSKYKS</sequence>
<dbReference type="InterPro" id="IPR012657">
    <property type="entry name" value="23S_rRNA-intervening_sequence"/>
</dbReference>
<dbReference type="AlphaFoldDB" id="A0A1L3JKJ5"/>
<dbReference type="Gene3D" id="1.20.1440.60">
    <property type="entry name" value="23S rRNA-intervening sequence"/>
    <property type="match status" value="1"/>
</dbReference>
<dbReference type="STRING" id="1850252.LPB136_09815"/>
<dbReference type="EMBL" id="CP018155">
    <property type="protein sequence ID" value="APG65641.1"/>
    <property type="molecule type" value="Genomic_DNA"/>
</dbReference>
<gene>
    <name evidence="1" type="ORF">LPB136_09815</name>
</gene>
<protein>
    <submittedName>
        <fullName evidence="1">Four helix bundle protein</fullName>
    </submittedName>
</protein>
<accession>A0A1L3JKJ5</accession>